<evidence type="ECO:0000256" key="6">
    <source>
        <dbReference type="ARBA" id="ARBA00023212"/>
    </source>
</evidence>
<sequence length="1627" mass="182784">MLAIVTALRDAKKRLSPGTDGLPNNDTTGVLGGLYGDLELSSSTGHTQTCYPCFLAPTLLAYVSGSVLNLLDVAPAASASASAASLKPITCKAVITAVASSQRDGVLAIAERGKLNIKLFRWPGGMSLGHALQVPHGDLSIRSLAFSPDGRYLASLGDIPTFQVCLFDWKSGNLIASATNDGPASLLSFDPQDPTVMVTSGERIGVTFYSIEASHRKANLRVTKSKDFNDNPLLSLDVELAPNKQLASHTWTPDANLLIPSHDGEAVLLYNSRTGDQREFVHANTSDPEAIPNKIKVIAVCSDGAIMGCQDGKVHWIGIENGTRVLKSVNVDSSGISSLVHSPDYRRLAIGCTNGSIFNYDVESQTLHTAVDGCSNQMSGFGVLSATDMCIVVLDNGTLQFFDDTVSKRVLCADMHGAPSSIATSPYSPLFATASKAGVLRIYNALKADGTCQPSLLYRGRLHSGNILTASFDPIGRYIATLGEDGKIFLCDVSSKVQPVGYFAVPGTPVKLAWSVDEGAESQDVTLYMYILTTDSKTKLSVIHRFQLPVDENPIKASAEDKLLLVKQALDPVIYNADEEWRDFTVSWGQLTGYREVFYAMSADRCLKAHNGRTRNNGPALDETIVNNVPVVLLGNALAQFSNHEKTENHVALSPSLSWVLTWSADGFVTVRSVLDLDQALVVSMHDAAHGGVIHAQFSRDQRTLYTVGRDGIVRTWEWKYSANGRRAAAETEDELEEFEKMQVDYVATVMETLSKTPVVDDIADSDSEKPIWEMQQNTQSSKSIMAEEIEEYKNSLKARATSIRDRITECIQKNENLPAAEKLEKSEFVIDFARRDKMIAEIEEKVSRARAEAEEENLKTRALRNKLKREVWDSMEVPGEVIRSFNPSKLTLAHFEINNYSVRKRSAEELARINRVILMRRTQLVMNAAIKVSGSNENEVYKLQPWETVKHQDLPDVSKLTTKQLLYDPTELTSVEKRVQQILLLSEVALDVKMEFNARFREVAKTKRDEITRIEEKNDRIAEIMADLQIQEPIFHPSLDDAEVPERVIEVKPEEIKALRFITPEERRKLDEKRRQDEERQRAAQEDDSKARALQVMMGGKLEDRAVEDDKEELVKPAWMSSKAEADMTEDERKQVKEFERKALTRKEEQEKYRKALEAELRKLQAAIKDISMAFDDKLQEFGEERAKSEAQVLKYELGAIKLAQICAYADGGEARTSTILKRLDELRKEKTTVASEIPEIKKDLERCREDLEAAVRRDKEIERQFKREFAEHVDVLIKMFKNRDLVKLVEDDTQKSSLSPFATLETSTLVADTPLAPLNTFHLPLQLDDNMLDGISDLRERKYLAECEVKAAQKRFQDASALVQNVLDASDRLRCDVEHAEKALVQIAEEAFLAKYDLIHLIELKQGQVEVPSSAVVTDYSDAVLIPRLIIEKQNEAIVAVGKTKVDALKEMKDYRKGILMLEWQNSVLDFQAEDLTNRIRDVQLLRVTKQMQEYLRSGDEHKQASEVASIEKRAEYTIKNHAHKLDEHRKRLSKLKRLIKEKEIENTELDAELERLYVRMEETRRIYEAQADKSAIKPDPLKEIYSRRRLVEYARSQASDIAILSEEVERLRLKTYPSFPAKRP</sequence>
<dbReference type="VEuPathDB" id="FungiDB:SeMB42_g03068"/>
<dbReference type="PANTHER" id="PTHR14885:SF1">
    <property type="entry name" value="CILIA- AND FLAGELLA-ASSOCIATED PROTEIN 43"/>
    <property type="match status" value="1"/>
</dbReference>
<proteinExistence type="inferred from homology"/>
<evidence type="ECO:0000256" key="4">
    <source>
        <dbReference type="ARBA" id="ARBA00022737"/>
    </source>
</evidence>
<evidence type="ECO:0000313" key="14">
    <source>
        <dbReference type="Proteomes" id="UP000317494"/>
    </source>
</evidence>
<keyword evidence="14" id="KW-1185">Reference proteome</keyword>
<keyword evidence="4" id="KW-0677">Repeat</keyword>
<dbReference type="Proteomes" id="UP000320475">
    <property type="component" value="Unassembled WGS sequence"/>
</dbReference>
<dbReference type="EMBL" id="QEAM01000017">
    <property type="protein sequence ID" value="TPX50492.1"/>
    <property type="molecule type" value="Genomic_DNA"/>
</dbReference>
<evidence type="ECO:0000256" key="8">
    <source>
        <dbReference type="ARBA" id="ARBA00023605"/>
    </source>
</evidence>
<comment type="similarity">
    <text evidence="8">Belongs to the CFAP43 family.</text>
</comment>
<feature type="coiled-coil region" evidence="10">
    <location>
        <begin position="1521"/>
        <end position="1569"/>
    </location>
</feature>
<dbReference type="SMART" id="SM00320">
    <property type="entry name" value="WD40"/>
    <property type="match status" value="6"/>
</dbReference>
<feature type="compositionally biased region" description="Basic and acidic residues" evidence="11">
    <location>
        <begin position="1070"/>
        <end position="1092"/>
    </location>
</feature>
<dbReference type="InterPro" id="IPR015943">
    <property type="entry name" value="WD40/YVTN_repeat-like_dom_sf"/>
</dbReference>
<comment type="caution">
    <text evidence="12">The sequence shown here is derived from an EMBL/GenBank/DDBJ whole genome shotgun (WGS) entry which is preliminary data.</text>
</comment>
<dbReference type="STRING" id="286115.A0A507D9J1"/>
<dbReference type="OrthoDB" id="64353at2759"/>
<evidence type="ECO:0000256" key="10">
    <source>
        <dbReference type="SAM" id="Coils"/>
    </source>
</evidence>
<evidence type="ECO:0000256" key="7">
    <source>
        <dbReference type="ARBA" id="ARBA00023273"/>
    </source>
</evidence>
<dbReference type="PANTHER" id="PTHR14885">
    <property type="entry name" value="CILIA- AND FLAGELLA-ASSOCIATED PROTEIN 43-RELATED"/>
    <property type="match status" value="1"/>
</dbReference>
<keyword evidence="5 10" id="KW-0175">Coiled coil</keyword>
<evidence type="ECO:0000256" key="11">
    <source>
        <dbReference type="SAM" id="MobiDB-lite"/>
    </source>
</evidence>
<reference evidence="14 15" key="1">
    <citation type="journal article" date="2019" name="Sci. Rep.">
        <title>Comparative genomics of chytrid fungi reveal insights into the obligate biotrophic and pathogenic lifestyle of Synchytrium endobioticum.</title>
        <authorList>
            <person name="van de Vossenberg B.T.L.H."/>
            <person name="Warris S."/>
            <person name="Nguyen H.D.T."/>
            <person name="van Gent-Pelzer M.P.E."/>
            <person name="Joly D.L."/>
            <person name="van de Geest H.C."/>
            <person name="Bonants P.J.M."/>
            <person name="Smith D.S."/>
            <person name="Levesque C.A."/>
            <person name="van der Lee T.A.J."/>
        </authorList>
    </citation>
    <scope>NUCLEOTIDE SEQUENCE [LARGE SCALE GENOMIC DNA]</scope>
    <source>
        <strain evidence="13 15">LEV6574</strain>
        <strain evidence="12 14">MB42</strain>
    </source>
</reference>
<name>A0A507D9J1_9FUNG</name>
<organism evidence="12 14">
    <name type="scientific">Synchytrium endobioticum</name>
    <dbReference type="NCBI Taxonomy" id="286115"/>
    <lineage>
        <taxon>Eukaryota</taxon>
        <taxon>Fungi</taxon>
        <taxon>Fungi incertae sedis</taxon>
        <taxon>Chytridiomycota</taxon>
        <taxon>Chytridiomycota incertae sedis</taxon>
        <taxon>Chytridiomycetes</taxon>
        <taxon>Synchytriales</taxon>
        <taxon>Synchytriaceae</taxon>
        <taxon>Synchytrium</taxon>
    </lineage>
</organism>
<feature type="coiled-coil region" evidence="10">
    <location>
        <begin position="1337"/>
        <end position="1392"/>
    </location>
</feature>
<evidence type="ECO:0000256" key="3">
    <source>
        <dbReference type="ARBA" id="ARBA00022574"/>
    </source>
</evidence>
<keyword evidence="7" id="KW-0966">Cell projection</keyword>
<evidence type="ECO:0000256" key="5">
    <source>
        <dbReference type="ARBA" id="ARBA00023054"/>
    </source>
</evidence>
<evidence type="ECO:0000313" key="15">
    <source>
        <dbReference type="Proteomes" id="UP000320475"/>
    </source>
</evidence>
<gene>
    <name evidence="13" type="ORF">SeLEV6574_g00862</name>
    <name evidence="12" type="ORF">SeMB42_g03068</name>
</gene>
<keyword evidence="2" id="KW-0963">Cytoplasm</keyword>
<evidence type="ECO:0000313" key="13">
    <source>
        <dbReference type="EMBL" id="TPX50492.1"/>
    </source>
</evidence>
<dbReference type="InterPro" id="IPR036322">
    <property type="entry name" value="WD40_repeat_dom_sf"/>
</dbReference>
<feature type="coiled-coil region" evidence="10">
    <location>
        <begin position="1239"/>
        <end position="1266"/>
    </location>
</feature>
<evidence type="ECO:0000256" key="9">
    <source>
        <dbReference type="ARBA" id="ARBA00023662"/>
    </source>
</evidence>
<dbReference type="EMBL" id="QEAN01000103">
    <property type="protein sequence ID" value="TPX48272.1"/>
    <property type="molecule type" value="Genomic_DNA"/>
</dbReference>
<evidence type="ECO:0000313" key="12">
    <source>
        <dbReference type="EMBL" id="TPX48272.1"/>
    </source>
</evidence>
<dbReference type="GO" id="GO:0060271">
    <property type="term" value="P:cilium assembly"/>
    <property type="evidence" value="ECO:0007669"/>
    <property type="project" value="TreeGrafter"/>
</dbReference>
<dbReference type="InterPro" id="IPR001680">
    <property type="entry name" value="WD40_rpt"/>
</dbReference>
<keyword evidence="3" id="KW-0853">WD repeat</keyword>
<feature type="coiled-coil region" evidence="10">
    <location>
        <begin position="1148"/>
        <end position="1175"/>
    </location>
</feature>
<keyword evidence="6" id="KW-0206">Cytoskeleton</keyword>
<evidence type="ECO:0000256" key="1">
    <source>
        <dbReference type="ARBA" id="ARBA00004430"/>
    </source>
</evidence>
<dbReference type="SUPFAM" id="SSF50978">
    <property type="entry name" value="WD40 repeat-like"/>
    <property type="match status" value="2"/>
</dbReference>
<dbReference type="Pfam" id="PF00400">
    <property type="entry name" value="WD40"/>
    <property type="match status" value="1"/>
</dbReference>
<dbReference type="Pfam" id="PF25828">
    <property type="entry name" value="CC_Cfap43"/>
    <property type="match status" value="1"/>
</dbReference>
<dbReference type="GO" id="GO:0005930">
    <property type="term" value="C:axoneme"/>
    <property type="evidence" value="ECO:0007669"/>
    <property type="project" value="UniProtKB-SubCell"/>
</dbReference>
<feature type="region of interest" description="Disordered" evidence="11">
    <location>
        <begin position="1070"/>
        <end position="1093"/>
    </location>
</feature>
<evidence type="ECO:0000256" key="2">
    <source>
        <dbReference type="ARBA" id="ARBA00022490"/>
    </source>
</evidence>
<comment type="subcellular location">
    <subcellularLocation>
        <location evidence="1">Cytoplasm</location>
        <location evidence="1">Cytoskeleton</location>
        <location evidence="1">Cilium axoneme</location>
    </subcellularLocation>
</comment>
<protein>
    <recommendedName>
        <fullName evidence="9">Cilia- and flagella-associated protein 43</fullName>
    </recommendedName>
</protein>
<feature type="coiled-coil region" evidence="10">
    <location>
        <begin position="840"/>
        <end position="871"/>
    </location>
</feature>
<dbReference type="Gene3D" id="2.130.10.10">
    <property type="entry name" value="YVTN repeat-like/Quinoprotein amine dehydrogenase"/>
    <property type="match status" value="3"/>
</dbReference>
<accession>A0A507D9J1</accession>
<dbReference type="Proteomes" id="UP000317494">
    <property type="component" value="Unassembled WGS sequence"/>
</dbReference>